<dbReference type="NCBIfam" id="TIGR03882">
    <property type="entry name" value="cyclo_dehyd_2"/>
    <property type="match status" value="1"/>
</dbReference>
<dbReference type="Gene3D" id="3.30.40.250">
    <property type="match status" value="1"/>
</dbReference>
<dbReference type="InterPro" id="IPR003776">
    <property type="entry name" value="YcaO-like_dom"/>
</dbReference>
<dbReference type="Gene3D" id="3.40.50.720">
    <property type="entry name" value="NAD(P)-binding Rossmann-like Domain"/>
    <property type="match status" value="1"/>
</dbReference>
<evidence type="ECO:0000259" key="1">
    <source>
        <dbReference type="PROSITE" id="PS51664"/>
    </source>
</evidence>
<keyword evidence="3" id="KW-1185">Reference proteome</keyword>
<dbReference type="Gene3D" id="3.30.1330.230">
    <property type="match status" value="1"/>
</dbReference>
<reference evidence="2 3" key="1">
    <citation type="submission" date="2022-11" db="EMBL/GenBank/DDBJ databases">
        <title>Genome Sequencing of Nocardia sp. ON39_IFM12276 and assembly.</title>
        <authorList>
            <person name="Shimojima M."/>
            <person name="Toyokawa M."/>
            <person name="Uesaka K."/>
        </authorList>
    </citation>
    <scope>NUCLEOTIDE SEQUENCE [LARGE SCALE GENOMIC DNA]</scope>
    <source>
        <strain evidence="2 3">IFM 12276</strain>
    </source>
</reference>
<dbReference type="Gene3D" id="3.30.160.660">
    <property type="match status" value="1"/>
</dbReference>
<sequence>MKNPVTTENSPLVAEVRGDGVLADAVRAELADLMNVASPSVLFTVSDKWASTHLDAAGDRPQLGVHTELGRVIIGPMKLPGEPGCPRCADVRRTEARVERDIYARLIREHRAALEDQPSRWLTRQAGKLVAVLVADEYQRCATGRQPRTVRALLIIDLADLTVSRHPFLPVPGCACHPLPVDTPEVTQITARSEPFVGLGAFRTRNIMTDRERLKSTYVDSETGLIAVLRRTYTDVLPRTSAQFRRPNGALESAAGRGRRFPDTEVVAILEALERYANLCPRGRRTTVRGSYAELASVALDPRSTGLPAQAAYDADDKLQPFTPDTPCTWVWGFSMIQRRPILVPETLVYFGLPPATHTRFVHETSNGTALGASKEEAALHALLEVIERDAFLITWYGSLPVPELDVDTFSTDARLIVAGLRERGFDARVFDTTMEHGVPSVCALGVNVETDWPKAAVAAAAHPVPGTAVLAALAEVSAMLAHNSESSEQPEYRQRCADLAANPSSVRLLIDHANMYFAPEAFDRLRFLTETRAALRRVPETPARFDAITDISEALTTIVSMLGDSGMESVIVDLTGPEHTAADLCCVRAVVTGAVPLAFGHANRRVEGIPRLLSVPHRLGYTARPLTTAELNQDPHPFA</sequence>
<dbReference type="EMBL" id="AP026978">
    <property type="protein sequence ID" value="BDU00862.1"/>
    <property type="molecule type" value="Genomic_DNA"/>
</dbReference>
<protein>
    <recommendedName>
        <fullName evidence="1">YcaO domain-containing protein</fullName>
    </recommendedName>
</protein>
<dbReference type="PANTHER" id="PTHR37809:SF1">
    <property type="entry name" value="RIBOSOMAL PROTEIN S12 METHYLTHIOTRANSFERASE ACCESSORY FACTOR YCAO"/>
    <property type="match status" value="1"/>
</dbReference>
<evidence type="ECO:0000313" key="2">
    <source>
        <dbReference type="EMBL" id="BDU00862.1"/>
    </source>
</evidence>
<gene>
    <name evidence="2" type="ORF">IFM12276_38900</name>
</gene>
<name>A0ABM8D0Q4_9NOCA</name>
<dbReference type="RefSeq" id="WP_281873798.1">
    <property type="nucleotide sequence ID" value="NZ_AP026978.1"/>
</dbReference>
<feature type="domain" description="YcaO" evidence="1">
    <location>
        <begin position="256"/>
        <end position="640"/>
    </location>
</feature>
<dbReference type="InterPro" id="IPR022291">
    <property type="entry name" value="Bacteriocin_synth_cyclodeHase"/>
</dbReference>
<dbReference type="PANTHER" id="PTHR37809">
    <property type="entry name" value="RIBOSOMAL PROTEIN S12 METHYLTHIOTRANSFERASE ACCESSORY FACTOR YCAO"/>
    <property type="match status" value="1"/>
</dbReference>
<dbReference type="Proteomes" id="UP001317870">
    <property type="component" value="Chromosome"/>
</dbReference>
<accession>A0ABM8D0Q4</accession>
<proteinExistence type="predicted"/>
<dbReference type="InterPro" id="IPR027624">
    <property type="entry name" value="TOMM_cyclo_SagD"/>
</dbReference>
<evidence type="ECO:0000313" key="3">
    <source>
        <dbReference type="Proteomes" id="UP001317870"/>
    </source>
</evidence>
<organism evidence="2 3">
    <name type="scientific">Nocardia sputorum</name>
    <dbReference type="NCBI Taxonomy" id="2984338"/>
    <lineage>
        <taxon>Bacteria</taxon>
        <taxon>Bacillati</taxon>
        <taxon>Actinomycetota</taxon>
        <taxon>Actinomycetes</taxon>
        <taxon>Mycobacteriales</taxon>
        <taxon>Nocardiaceae</taxon>
        <taxon>Nocardia</taxon>
    </lineage>
</organism>
<dbReference type="PROSITE" id="PS51664">
    <property type="entry name" value="YCAO"/>
    <property type="match status" value="1"/>
</dbReference>
<dbReference type="NCBIfam" id="TIGR03604">
    <property type="entry name" value="TOMM_cyclo_SagD"/>
    <property type="match status" value="1"/>
</dbReference>
<dbReference type="Pfam" id="PF02624">
    <property type="entry name" value="YcaO"/>
    <property type="match status" value="1"/>
</dbReference>